<keyword evidence="3" id="KW-0349">Heme</keyword>
<name>A0A8J6H0W9_MICOH</name>
<proteinExistence type="inferred from homology"/>
<dbReference type="GO" id="GO:0005789">
    <property type="term" value="C:endoplasmic reticulum membrane"/>
    <property type="evidence" value="ECO:0007669"/>
    <property type="project" value="TreeGrafter"/>
</dbReference>
<dbReference type="GO" id="GO:0004497">
    <property type="term" value="F:monooxygenase activity"/>
    <property type="evidence" value="ECO:0007669"/>
    <property type="project" value="UniProtKB-KW"/>
</dbReference>
<keyword evidence="7" id="KW-0503">Monooxygenase</keyword>
<comment type="cofactor">
    <cofactor evidence="1">
        <name>heme</name>
        <dbReference type="ChEBI" id="CHEBI:30413"/>
    </cofactor>
</comment>
<protein>
    <submittedName>
        <fullName evidence="8">Cytochrome P450 4F22</fullName>
    </submittedName>
</protein>
<keyword evidence="4" id="KW-0479">Metal-binding</keyword>
<dbReference type="EMBL" id="JAATJU010003001">
    <property type="protein sequence ID" value="KAH0519814.1"/>
    <property type="molecule type" value="Genomic_DNA"/>
</dbReference>
<dbReference type="PRINTS" id="PR00464">
    <property type="entry name" value="EP450II"/>
</dbReference>
<reference evidence="8" key="1">
    <citation type="submission" date="2020-03" db="EMBL/GenBank/DDBJ databases">
        <title>Studies in the Genomics of Life Span.</title>
        <authorList>
            <person name="Glass D."/>
        </authorList>
    </citation>
    <scope>NUCLEOTIDE SEQUENCE</scope>
    <source>
        <strain evidence="8">LTLLF</strain>
        <tissue evidence="8">Muscle</tissue>
    </source>
</reference>
<dbReference type="Pfam" id="PF00067">
    <property type="entry name" value="p450"/>
    <property type="match status" value="1"/>
</dbReference>
<evidence type="ECO:0000256" key="4">
    <source>
        <dbReference type="ARBA" id="ARBA00022723"/>
    </source>
</evidence>
<evidence type="ECO:0000313" key="8">
    <source>
        <dbReference type="EMBL" id="KAH0519814.1"/>
    </source>
</evidence>
<dbReference type="PANTHER" id="PTHR24291">
    <property type="entry name" value="CYTOCHROME P450 FAMILY 4"/>
    <property type="match status" value="1"/>
</dbReference>
<dbReference type="GO" id="GO:0046513">
    <property type="term" value="P:ceramide biosynthetic process"/>
    <property type="evidence" value="ECO:0007669"/>
    <property type="project" value="TreeGrafter"/>
</dbReference>
<evidence type="ECO:0000256" key="5">
    <source>
        <dbReference type="ARBA" id="ARBA00023002"/>
    </source>
</evidence>
<accession>A0A8J6H0W9</accession>
<dbReference type="GO" id="GO:0016705">
    <property type="term" value="F:oxidoreductase activity, acting on paired donors, with incorporation or reduction of molecular oxygen"/>
    <property type="evidence" value="ECO:0007669"/>
    <property type="project" value="InterPro"/>
</dbReference>
<comment type="similarity">
    <text evidence="2">Belongs to the cytochrome P450 family.</text>
</comment>
<dbReference type="InterPro" id="IPR050196">
    <property type="entry name" value="Cytochrome_P450_Monoox"/>
</dbReference>
<evidence type="ECO:0000256" key="2">
    <source>
        <dbReference type="ARBA" id="ARBA00010617"/>
    </source>
</evidence>
<dbReference type="Proteomes" id="UP000710432">
    <property type="component" value="Unassembled WGS sequence"/>
</dbReference>
<dbReference type="Gene3D" id="1.10.630.10">
    <property type="entry name" value="Cytochrome P450"/>
    <property type="match status" value="1"/>
</dbReference>
<gene>
    <name evidence="8" type="ORF">LTLLF_208590</name>
</gene>
<keyword evidence="5" id="KW-0560">Oxidoreductase</keyword>
<evidence type="ECO:0000256" key="6">
    <source>
        <dbReference type="ARBA" id="ARBA00023004"/>
    </source>
</evidence>
<dbReference type="InterPro" id="IPR002402">
    <property type="entry name" value="Cyt_P450_E_grp-II"/>
</dbReference>
<dbReference type="PANTHER" id="PTHR24291:SF53">
    <property type="entry name" value="ULTRA-LONG-CHAIN FATTY ACID OMEGA-HYDROXYLASE"/>
    <property type="match status" value="1"/>
</dbReference>
<evidence type="ECO:0000256" key="3">
    <source>
        <dbReference type="ARBA" id="ARBA00022617"/>
    </source>
</evidence>
<organism evidence="8 9">
    <name type="scientific">Microtus ochrogaster</name>
    <name type="common">Prairie vole</name>
    <dbReference type="NCBI Taxonomy" id="79684"/>
    <lineage>
        <taxon>Eukaryota</taxon>
        <taxon>Metazoa</taxon>
        <taxon>Chordata</taxon>
        <taxon>Craniata</taxon>
        <taxon>Vertebrata</taxon>
        <taxon>Euteleostomi</taxon>
        <taxon>Mammalia</taxon>
        <taxon>Eutheria</taxon>
        <taxon>Euarchontoglires</taxon>
        <taxon>Glires</taxon>
        <taxon>Rodentia</taxon>
        <taxon>Myomorpha</taxon>
        <taxon>Muroidea</taxon>
        <taxon>Cricetidae</taxon>
        <taxon>Arvicolinae</taxon>
        <taxon>Microtus</taxon>
    </lineage>
</organism>
<sequence>MVVFETRKSGGSVWGFLEGFGQGEERSLAFGFLGSGDGLLLSKGNKWSRHRRLLTPAFHFDILKPYMKIFNQSTDIMHAKWRRRLAEGSVTSFDMFEHVSLLTLDSLQKCVFSYNSDCQE</sequence>
<dbReference type="AlphaFoldDB" id="A0A8J6H0W9"/>
<dbReference type="SUPFAM" id="SSF48264">
    <property type="entry name" value="Cytochrome P450"/>
    <property type="match status" value="1"/>
</dbReference>
<comment type="caution">
    <text evidence="8">The sequence shown here is derived from an EMBL/GenBank/DDBJ whole genome shotgun (WGS) entry which is preliminary data.</text>
</comment>
<keyword evidence="6" id="KW-0408">Iron</keyword>
<dbReference type="GO" id="GO:0005506">
    <property type="term" value="F:iron ion binding"/>
    <property type="evidence" value="ECO:0007669"/>
    <property type="project" value="InterPro"/>
</dbReference>
<dbReference type="GO" id="GO:0020037">
    <property type="term" value="F:heme binding"/>
    <property type="evidence" value="ECO:0007669"/>
    <property type="project" value="InterPro"/>
</dbReference>
<evidence type="ECO:0000256" key="1">
    <source>
        <dbReference type="ARBA" id="ARBA00001971"/>
    </source>
</evidence>
<evidence type="ECO:0000256" key="7">
    <source>
        <dbReference type="ARBA" id="ARBA00023033"/>
    </source>
</evidence>
<dbReference type="InterPro" id="IPR036396">
    <property type="entry name" value="Cyt_P450_sf"/>
</dbReference>
<evidence type="ECO:0000313" key="9">
    <source>
        <dbReference type="Proteomes" id="UP000710432"/>
    </source>
</evidence>
<dbReference type="InterPro" id="IPR001128">
    <property type="entry name" value="Cyt_P450"/>
</dbReference>